<dbReference type="PANTHER" id="PTHR43364">
    <property type="entry name" value="NADH-SPECIFIC METHYLGLYOXAL REDUCTASE-RELATED"/>
    <property type="match status" value="1"/>
</dbReference>
<evidence type="ECO:0000259" key="2">
    <source>
        <dbReference type="Pfam" id="PF00248"/>
    </source>
</evidence>
<evidence type="ECO:0000313" key="4">
    <source>
        <dbReference type="EMBL" id="AJE23353.1"/>
    </source>
</evidence>
<dbReference type="RefSeq" id="WP_039801616.1">
    <property type="nucleotide sequence ID" value="NZ_CP010415.1"/>
</dbReference>
<name>A0A0C4WKK9_9GAMM</name>
<dbReference type="SUPFAM" id="SSF51430">
    <property type="entry name" value="NAD(P)-linked oxidoreductase"/>
    <property type="match status" value="1"/>
</dbReference>
<dbReference type="PANTHER" id="PTHR43364:SF4">
    <property type="entry name" value="NAD(P)-LINKED OXIDOREDUCTASE SUPERFAMILY PROTEIN"/>
    <property type="match status" value="1"/>
</dbReference>
<dbReference type="KEGG" id="acx:Achr_39670"/>
<evidence type="ECO:0000313" key="5">
    <source>
        <dbReference type="Proteomes" id="UP000068210"/>
    </source>
</evidence>
<dbReference type="Pfam" id="PF00248">
    <property type="entry name" value="Aldo_ket_red"/>
    <property type="match status" value="1"/>
</dbReference>
<keyword evidence="5" id="KW-1185">Reference proteome</keyword>
<accession>A0A0C4WKK9</accession>
<dbReference type="InterPro" id="IPR050523">
    <property type="entry name" value="AKR_Detox_Biosynth"/>
</dbReference>
<organism evidence="4 5">
    <name type="scientific">Azotobacter chroococcum NCIMB 8003</name>
    <dbReference type="NCBI Taxonomy" id="1328314"/>
    <lineage>
        <taxon>Bacteria</taxon>
        <taxon>Pseudomonadati</taxon>
        <taxon>Pseudomonadota</taxon>
        <taxon>Gammaproteobacteria</taxon>
        <taxon>Pseudomonadales</taxon>
        <taxon>Pseudomonadaceae</taxon>
        <taxon>Azotobacter</taxon>
    </lineage>
</organism>
<feature type="domain" description="NADP-dependent oxidoreductase" evidence="2">
    <location>
        <begin position="16"/>
        <end position="317"/>
    </location>
</feature>
<evidence type="ECO:0000313" key="3">
    <source>
        <dbReference type="EMBL" id="AJE20033.1"/>
    </source>
</evidence>
<dbReference type="GO" id="GO:0016491">
    <property type="term" value="F:oxidoreductase activity"/>
    <property type="evidence" value="ECO:0007669"/>
    <property type="project" value="UniProtKB-KW"/>
</dbReference>
<dbReference type="KEGG" id="acx:Achr_5280"/>
<dbReference type="EMBL" id="CP010415">
    <property type="protein sequence ID" value="AJE23353.1"/>
    <property type="molecule type" value="Genomic_DNA"/>
</dbReference>
<evidence type="ECO:0000256" key="1">
    <source>
        <dbReference type="ARBA" id="ARBA00023002"/>
    </source>
</evidence>
<dbReference type="GO" id="GO:0005829">
    <property type="term" value="C:cytosol"/>
    <property type="evidence" value="ECO:0007669"/>
    <property type="project" value="TreeGrafter"/>
</dbReference>
<dbReference type="STRING" id="1328314.Achr_39670"/>
<dbReference type="Gene3D" id="3.20.20.100">
    <property type="entry name" value="NADP-dependent oxidoreductase domain"/>
    <property type="match status" value="1"/>
</dbReference>
<dbReference type="CDD" id="cd19080">
    <property type="entry name" value="AKR_AKR9A_9B"/>
    <property type="match status" value="1"/>
</dbReference>
<dbReference type="AlphaFoldDB" id="A0A0C4WKK9"/>
<reference evidence="4 5" key="1">
    <citation type="journal article" date="2015" name="PLoS ONE">
        <title>Azotobacter Genomes: The Genome of Azotobacter chroococcum NCIMB 8003 (ATCC 4412).</title>
        <authorList>
            <person name="Robson R.L."/>
            <person name="Jones R."/>
            <person name="Robson R.M."/>
            <person name="Schwartz A."/>
            <person name="Richardson T.H."/>
        </authorList>
    </citation>
    <scope>NUCLEOTIDE SEQUENCE [LARGE SCALE GENOMIC DNA]</scope>
    <source>
        <strain evidence="4 5">NCIMB 8003</strain>
    </source>
</reference>
<dbReference type="InterPro" id="IPR023210">
    <property type="entry name" value="NADP_OxRdtase_dom"/>
</dbReference>
<proteinExistence type="predicted"/>
<dbReference type="EMBL" id="CP010415">
    <property type="protein sequence ID" value="AJE20033.1"/>
    <property type="molecule type" value="Genomic_DNA"/>
</dbReference>
<keyword evidence="1" id="KW-0560">Oxidoreductase</keyword>
<sequence length="351" mass="37666">MRYMTFGRNTGLRVSELALGTGNFGTGWGYGTERDEARRVFDGYVEAGGNFIDTADIYQFGQAETLLGEFIASDRERFVVASKYGLGASPDAGVSRTGNGRKNMVRSLEDSLKRLGTDYLDLYWAHTADGVTPLEEILRAFDDLLRAGKILHAGLSNFPAWRIARADLLAELRGWAPLAGIQFEYSLAERSAERELLPMAEALGLGAALWSPLGGGLLTGKYRAGTTEGRLSGLGTLVRTENSPRETAILDALQAVATELEASPTQVAIAWLRERAARSSTSLIPILGPRTREQLDATLGALQLAPSAEQLARLEAASTVAPGTPHEQIAGQLPAVLGGHPDFRMPTIPVA</sequence>
<dbReference type="InterPro" id="IPR036812">
    <property type="entry name" value="NAD(P)_OxRdtase_dom_sf"/>
</dbReference>
<dbReference type="HOGENOM" id="CLU_023205_2_0_6"/>
<gene>
    <name evidence="4" type="ORF">Achr_39670</name>
    <name evidence="3" type="ORF">Achr_5280</name>
</gene>
<dbReference type="Proteomes" id="UP000068210">
    <property type="component" value="Chromosome"/>
</dbReference>
<protein>
    <submittedName>
        <fullName evidence="4">Oxidoreductase, aldo/keto reductase family</fullName>
    </submittedName>
</protein>